<evidence type="ECO:0000313" key="3">
    <source>
        <dbReference type="EMBL" id="MER6434503.1"/>
    </source>
</evidence>
<dbReference type="CDD" id="cd06577">
    <property type="entry name" value="PASTA_pknB"/>
    <property type="match status" value="1"/>
</dbReference>
<dbReference type="Gene3D" id="2.120.10.70">
    <property type="entry name" value="Fucose-specific lectin"/>
    <property type="match status" value="1"/>
</dbReference>
<dbReference type="InterPro" id="IPR029052">
    <property type="entry name" value="Metallo-depent_PP-like"/>
</dbReference>
<dbReference type="RefSeq" id="WP_352066319.1">
    <property type="nucleotide sequence ID" value="NZ_JBEPAZ010000124.1"/>
</dbReference>
<dbReference type="InterPro" id="IPR022506">
    <property type="entry name" value="Metallophosphoesterase_PPA1498"/>
</dbReference>
<dbReference type="Pfam" id="PF26607">
    <property type="entry name" value="DUF8189"/>
    <property type="match status" value="2"/>
</dbReference>
<dbReference type="NCBIfam" id="TIGR03767">
    <property type="entry name" value="P_acnes_RR"/>
    <property type="match status" value="1"/>
</dbReference>
<feature type="domain" description="PASTA" evidence="2">
    <location>
        <begin position="937"/>
        <end position="999"/>
    </location>
</feature>
<comment type="caution">
    <text evidence="3">The sequence shown here is derived from an EMBL/GenBank/DDBJ whole genome shotgun (WGS) entry which is preliminary data.</text>
</comment>
<dbReference type="InterPro" id="IPR058502">
    <property type="entry name" value="PLL-like_beta-prop"/>
</dbReference>
<accession>A0ABV1UL95</accession>
<dbReference type="EMBL" id="JBEPAZ010000124">
    <property type="protein sequence ID" value="MER6434503.1"/>
    <property type="molecule type" value="Genomic_DNA"/>
</dbReference>
<dbReference type="PANTHER" id="PTHR43143">
    <property type="entry name" value="METALLOPHOSPHOESTERASE, CALCINEURIN SUPERFAMILY"/>
    <property type="match status" value="1"/>
</dbReference>
<sequence>MGLAGAALHSTAFAAGAGRGSASKSARSVAPGTVAVSGAVTTLDRTVKISSTSGPGGWRKLVYGAGEQPVTRRLVSGLDDTTDVRPLLAFAQMSDLHIIDDQSPLRTEFFDRYADDDRVHNYGTNSAYRAHESLSTQLTDAMCRAVAKVGYGPHTGLPLSMTLVTGDSADNTQYNELRWYIDLLDGGNVTPNSGRLDADESVTYSQFTGGQGKNLLDFYHAQDYWHPEGLFDTHGVAIPDRYTPFGFPKIDSFSQWARRGYTAHGVKMPWYAAYGNHDAQVQGNLPVDWWLTNAIFDPQAKAVSSQKPVENRGDHLPDTGSGDISSSQAVGFLKGDVNYATVTADPDRRLMSRSDFVSEHFKTTGLPKGHGFTSGSDKAYYSFSAGANDLFKFICLDTVAKQGAGGNLDSAQFQWLEQQLQANSTQWEDTQIDAATGKRKLIKASTNKDRLIVLYGHHTLSTLDNLEDGTVTEAWIKDLILRYPNVIMFVNGHTHTNNIWNHTRDTQSNFRGGFWEINTASHIDWPIQSRLIEVAEANGTISIYTTMVDIDAPLDYEADGNRDFGSPAVMASLARELAANDPQEVRGHAKALNVDAADERADTRRGSAEARNTRLLLPSPFNLPERPAALASARNGDGRLDLFGLSTAGEPALTWQDVAGQHWVGNWTIQSEPYIQMASLAMAANAVPGDATRNGRLELFGVGANRALYRKKQSTPGGSWSKWSAPMSGAGAGSTVAVATARNKDGRLDLYSADASGKVFSTWQSTIDGEWTNSWGFMGGAAAQRIVALTADMNSKGCIQLFGLDDTGKLWIRSQPSPSSGPWSDFTAVANAPRLTSVAAARNGTGQTGQIELFGVDAAGRILRSKETTAGSGSYSAWVEFAAPIDLASKPHSVTAQANTDGRIDLFAYTTDAKVWNSSQVSPGGSWSDWKTFPVITTNTAPVPSLLGRSVAQARSIIQQDGHFTLDANGVSSESQIILRQTPEPGALANIGSKVSIFV</sequence>
<evidence type="ECO:0000256" key="1">
    <source>
        <dbReference type="SAM" id="MobiDB-lite"/>
    </source>
</evidence>
<proteinExistence type="predicted"/>
<organism evidence="3 4">
    <name type="scientific">Streptomyces sp. 900105245</name>
    <dbReference type="NCBI Taxonomy" id="3154379"/>
    <lineage>
        <taxon>Bacteria</taxon>
        <taxon>Bacillati</taxon>
        <taxon>Actinomycetota</taxon>
        <taxon>Actinomycetes</taxon>
        <taxon>Kitasatosporales</taxon>
        <taxon>Streptomycetaceae</taxon>
        <taxon>Streptomyces</taxon>
    </lineage>
</organism>
<dbReference type="Gene3D" id="3.30.10.20">
    <property type="match status" value="1"/>
</dbReference>
<evidence type="ECO:0000259" key="2">
    <source>
        <dbReference type="PROSITE" id="PS51178"/>
    </source>
</evidence>
<dbReference type="InterPro" id="IPR051918">
    <property type="entry name" value="STPP_CPPED1"/>
</dbReference>
<reference evidence="3 4" key="1">
    <citation type="submission" date="2024-06" db="EMBL/GenBank/DDBJ databases">
        <title>The Natural Products Discovery Center: Release of the First 8490 Sequenced Strains for Exploring Actinobacteria Biosynthetic Diversity.</title>
        <authorList>
            <person name="Kalkreuter E."/>
            <person name="Kautsar S.A."/>
            <person name="Yang D."/>
            <person name="Bader C.D."/>
            <person name="Teijaro C.N."/>
            <person name="Fluegel L."/>
            <person name="Davis C.M."/>
            <person name="Simpson J.R."/>
            <person name="Lauterbach L."/>
            <person name="Steele A.D."/>
            <person name="Gui C."/>
            <person name="Meng S."/>
            <person name="Li G."/>
            <person name="Viehrig K."/>
            <person name="Ye F."/>
            <person name="Su P."/>
            <person name="Kiefer A.F."/>
            <person name="Nichols A."/>
            <person name="Cepeda A.J."/>
            <person name="Yan W."/>
            <person name="Fan B."/>
            <person name="Jiang Y."/>
            <person name="Adhikari A."/>
            <person name="Zheng C.-J."/>
            <person name="Schuster L."/>
            <person name="Cowan T.M."/>
            <person name="Smanski M.J."/>
            <person name="Chevrette M.G."/>
            <person name="De Carvalho L.P.S."/>
            <person name="Shen B."/>
        </authorList>
    </citation>
    <scope>NUCLEOTIDE SEQUENCE [LARGE SCALE GENOMIC DNA]</scope>
    <source>
        <strain evidence="3 4">NPDC001166</strain>
    </source>
</reference>
<dbReference type="Gene3D" id="3.60.21.10">
    <property type="match status" value="1"/>
</dbReference>
<dbReference type="SUPFAM" id="SSF56300">
    <property type="entry name" value="Metallo-dependent phosphatases"/>
    <property type="match status" value="1"/>
</dbReference>
<dbReference type="Proteomes" id="UP001470023">
    <property type="component" value="Unassembled WGS sequence"/>
</dbReference>
<dbReference type="InterPro" id="IPR005543">
    <property type="entry name" value="PASTA_dom"/>
</dbReference>
<dbReference type="SUPFAM" id="SSF89372">
    <property type="entry name" value="Fucose-specific lectin"/>
    <property type="match status" value="2"/>
</dbReference>
<dbReference type="PROSITE" id="PS51178">
    <property type="entry name" value="PASTA"/>
    <property type="match status" value="1"/>
</dbReference>
<evidence type="ECO:0000313" key="4">
    <source>
        <dbReference type="Proteomes" id="UP001470023"/>
    </source>
</evidence>
<protein>
    <submittedName>
        <fullName evidence="3">TIGR03767 family metallophosphoesterase</fullName>
    </submittedName>
</protein>
<feature type="region of interest" description="Disordered" evidence="1">
    <location>
        <begin position="302"/>
        <end position="323"/>
    </location>
</feature>
<dbReference type="PANTHER" id="PTHR43143:SF1">
    <property type="entry name" value="SERINE_THREONINE-PROTEIN PHOSPHATASE CPPED1"/>
    <property type="match status" value="1"/>
</dbReference>
<name>A0ABV1UL95_9ACTN</name>
<keyword evidence="4" id="KW-1185">Reference proteome</keyword>
<gene>
    <name evidence="3" type="ORF">ABT272_43980</name>
</gene>